<organism evidence="1 2">
    <name type="scientific">Mycolicibacterium llatzerense</name>
    <dbReference type="NCBI Taxonomy" id="280871"/>
    <lineage>
        <taxon>Bacteria</taxon>
        <taxon>Bacillati</taxon>
        <taxon>Actinomycetota</taxon>
        <taxon>Actinomycetes</taxon>
        <taxon>Mycobacteriales</taxon>
        <taxon>Mycobacteriaceae</taxon>
        <taxon>Mycolicibacterium</taxon>
    </lineage>
</organism>
<comment type="caution">
    <text evidence="1">The sequence shown here is derived from an EMBL/GenBank/DDBJ whole genome shotgun (WGS) entry which is preliminary data.</text>
</comment>
<accession>A0A0D1L5P7</accession>
<dbReference type="OrthoDB" id="9802522at2"/>
<keyword evidence="2" id="KW-1185">Reference proteome</keyword>
<proteinExistence type="predicted"/>
<dbReference type="PANTHER" id="PTHR12631:SF10">
    <property type="entry name" value="BETA-XYLOSIDASE-LIKE PROTEIN-RELATED"/>
    <property type="match status" value="1"/>
</dbReference>
<evidence type="ECO:0000313" key="2">
    <source>
        <dbReference type="Proteomes" id="UP000032221"/>
    </source>
</evidence>
<name>A0A0D1L5P7_9MYCO</name>
<reference evidence="1 2" key="1">
    <citation type="submission" date="2015-01" db="EMBL/GenBank/DDBJ databases">
        <title>Genome sequence of Mycobacterium llatzerense and Mycobacterium immunogenum recovered from brain abscess.</title>
        <authorList>
            <person name="Greninger A.L."/>
            <person name="Langelier C."/>
            <person name="Cunningham G."/>
            <person name="Chiu C.Y."/>
            <person name="Miller S."/>
        </authorList>
    </citation>
    <scope>NUCLEOTIDE SEQUENCE [LARGE SCALE GENOMIC DNA]</scope>
    <source>
        <strain evidence="1 2">CLUC14</strain>
    </source>
</reference>
<dbReference type="STRING" id="280871.TL10_28905"/>
<dbReference type="InterPro" id="IPR017853">
    <property type="entry name" value="GH"/>
</dbReference>
<dbReference type="GO" id="GO:0004553">
    <property type="term" value="F:hydrolase activity, hydrolyzing O-glycosyl compounds"/>
    <property type="evidence" value="ECO:0007669"/>
    <property type="project" value="TreeGrafter"/>
</dbReference>
<protein>
    <submittedName>
        <fullName evidence="1">Uncharacterized protein</fullName>
    </submittedName>
</protein>
<dbReference type="PATRIC" id="fig|280871.6.peg.5999"/>
<dbReference type="PANTHER" id="PTHR12631">
    <property type="entry name" value="ALPHA-L-IDURONIDASE"/>
    <property type="match status" value="1"/>
</dbReference>
<gene>
    <name evidence="1" type="ORF">TL10_28905</name>
</gene>
<dbReference type="Gene3D" id="3.20.20.80">
    <property type="entry name" value="Glycosidases"/>
    <property type="match status" value="1"/>
</dbReference>
<dbReference type="SUPFAM" id="SSF51445">
    <property type="entry name" value="(Trans)glycosidases"/>
    <property type="match status" value="1"/>
</dbReference>
<dbReference type="InterPro" id="IPR051923">
    <property type="entry name" value="Glycosyl_Hydrolase_39"/>
</dbReference>
<evidence type="ECO:0000313" key="1">
    <source>
        <dbReference type="EMBL" id="KIU13622.1"/>
    </source>
</evidence>
<dbReference type="AlphaFoldDB" id="A0A0D1L5P7"/>
<dbReference type="RefSeq" id="WP_043988359.1">
    <property type="nucleotide sequence ID" value="NZ_JXST01000076.1"/>
</dbReference>
<sequence length="356" mass="38713">MSTVVARRVRRCFGQLAFAIGLVVALVIGQCLWLRPSPQVTPVAPEGGYGFSIGAPQSWMSDADADRELDAVARTRAEWMRVLIDWHIVEPVKGQYNWHYVDHWVNGSAKRGLKVLGLIAYSPTWARAPGSYFSAPPVNPADYAAFVTAVVQRYGDRVANWEIWNEPNLPLFFGFTTNRAAVYTELLKAAYPAIKAAQPDATVIAAGLSRATGPDAPTKFLADMYASGARKFFDATAMHPYVFPGGIAEDGDNGWSDLVRVHDLMTVNGDGDKKVWMTELGASTCAPQARGVSQDEQARQILQVLAGVAGAGWSGPAFIFAVRDTDTAKRDDLESNFGALLTSDWKPKFTAAVLAR</sequence>
<dbReference type="Proteomes" id="UP000032221">
    <property type="component" value="Unassembled WGS sequence"/>
</dbReference>
<dbReference type="EMBL" id="JXST01000076">
    <property type="protein sequence ID" value="KIU13622.1"/>
    <property type="molecule type" value="Genomic_DNA"/>
</dbReference>